<dbReference type="EMBL" id="LUTU01000015">
    <property type="protein sequence ID" value="OAJ66479.1"/>
    <property type="molecule type" value="Genomic_DNA"/>
</dbReference>
<dbReference type="AlphaFoldDB" id="A0A1B6VGX2"/>
<sequence length="35" mass="3955">MDYVRNTVKVIYGQIAFPLSVNDRFRTGGTYGTIT</sequence>
<protein>
    <submittedName>
        <fullName evidence="1">Uncharacterized protein</fullName>
    </submittedName>
</protein>
<dbReference type="Proteomes" id="UP000077786">
    <property type="component" value="Unassembled WGS sequence"/>
</dbReference>
<evidence type="ECO:0000313" key="1">
    <source>
        <dbReference type="EMBL" id="OAJ66479.1"/>
    </source>
</evidence>
<proteinExistence type="predicted"/>
<name>A0A1B6VGX2_9PROT</name>
<dbReference type="PATRIC" id="fig|38307.3.peg.3011"/>
<gene>
    <name evidence="1" type="ORF">A0123_02886</name>
</gene>
<accession>A0A1B6VGX2</accession>
<organism evidence="1 2">
    <name type="scientific">Gluconobacter cerinus</name>
    <dbReference type="NCBI Taxonomy" id="38307"/>
    <lineage>
        <taxon>Bacteria</taxon>
        <taxon>Pseudomonadati</taxon>
        <taxon>Pseudomonadota</taxon>
        <taxon>Alphaproteobacteria</taxon>
        <taxon>Acetobacterales</taxon>
        <taxon>Acetobacteraceae</taxon>
        <taxon>Gluconobacter</taxon>
    </lineage>
</organism>
<evidence type="ECO:0000313" key="2">
    <source>
        <dbReference type="Proteomes" id="UP000077786"/>
    </source>
</evidence>
<reference evidence="1 2" key="1">
    <citation type="submission" date="2016-03" db="EMBL/GenBank/DDBJ databases">
        <title>Draft genome sequence of Gluconobacter cerinus strain CECT 9110.</title>
        <authorList>
            <person name="Sainz F."/>
            <person name="Mas A."/>
            <person name="Torija M.J."/>
        </authorList>
    </citation>
    <scope>NUCLEOTIDE SEQUENCE [LARGE SCALE GENOMIC DNA]</scope>
    <source>
        <strain evidence="1 2">CECT 9110</strain>
    </source>
</reference>
<comment type="caution">
    <text evidence="1">The sequence shown here is derived from an EMBL/GenBank/DDBJ whole genome shotgun (WGS) entry which is preliminary data.</text>
</comment>